<comment type="caution">
    <text evidence="2">The sequence shown here is derived from an EMBL/GenBank/DDBJ whole genome shotgun (WGS) entry which is preliminary data.</text>
</comment>
<proteinExistence type="inferred from homology"/>
<dbReference type="InterPro" id="IPR053707">
    <property type="entry name" value="UPF0637_domain_sf"/>
</dbReference>
<dbReference type="AlphaFoldDB" id="A0AAW8TX77"/>
<dbReference type="EMBL" id="JARQBJ010000004">
    <property type="protein sequence ID" value="MDT2810866.1"/>
    <property type="molecule type" value="Genomic_DNA"/>
</dbReference>
<dbReference type="HAMAP" id="MF_01851">
    <property type="entry name" value="UPF0637"/>
    <property type="match status" value="1"/>
</dbReference>
<organism evidence="2 3">
    <name type="scientific">Enterococcus asini</name>
    <dbReference type="NCBI Taxonomy" id="57732"/>
    <lineage>
        <taxon>Bacteria</taxon>
        <taxon>Bacillati</taxon>
        <taxon>Bacillota</taxon>
        <taxon>Bacilli</taxon>
        <taxon>Lactobacillales</taxon>
        <taxon>Enterococcaceae</taxon>
        <taxon>Enterococcus</taxon>
    </lineage>
</organism>
<dbReference type="RefSeq" id="WP_311835611.1">
    <property type="nucleotide sequence ID" value="NZ_JARQBJ010000004.1"/>
</dbReference>
<dbReference type="Pfam" id="PF06335">
    <property type="entry name" value="DUF1054"/>
    <property type="match status" value="1"/>
</dbReference>
<evidence type="ECO:0000256" key="1">
    <source>
        <dbReference type="HAMAP-Rule" id="MF_01851"/>
    </source>
</evidence>
<sequence length="201" mass="22953">MFTEESFQVFQVEGLEPRMTAIRSEIQPVFQKIGDTICPKLSETLESPFYLHIAQHRRRSVHPPENTWAAFSEGKRGYKMAPHFQVGIWPDHVFLWLSMIDQPKGQVAFAETLLNKPTLFEALPEDTVLNIDHTKDQILPATAENVSASLERLAKVKKAEFQIGRIIKKDAPLWQNSEQALAYMEATYKSLLPLYTALKKA</sequence>
<evidence type="ECO:0000313" key="2">
    <source>
        <dbReference type="EMBL" id="MDT2810866.1"/>
    </source>
</evidence>
<gene>
    <name evidence="2" type="ORF">P7H43_10225</name>
</gene>
<dbReference type="Proteomes" id="UP001256711">
    <property type="component" value="Unassembled WGS sequence"/>
</dbReference>
<accession>A0AAW8TX77</accession>
<reference evidence="2" key="1">
    <citation type="submission" date="2023-03" db="EMBL/GenBank/DDBJ databases">
        <authorList>
            <person name="Shen W."/>
            <person name="Cai J."/>
        </authorList>
    </citation>
    <scope>NUCLEOTIDE SEQUENCE</scope>
    <source>
        <strain evidence="2">B226-2</strain>
    </source>
</reference>
<name>A0AAW8TX77_9ENTE</name>
<dbReference type="InterPro" id="IPR009403">
    <property type="entry name" value="UPF0637"/>
</dbReference>
<dbReference type="SUPFAM" id="SSF142913">
    <property type="entry name" value="YktB/PF0168-like"/>
    <property type="match status" value="1"/>
</dbReference>
<dbReference type="PIRSF" id="PIRSF021332">
    <property type="entry name" value="DUF1054"/>
    <property type="match status" value="1"/>
</dbReference>
<dbReference type="Gene3D" id="3.30.930.20">
    <property type="entry name" value="Protein of unknown function DUF1054"/>
    <property type="match status" value="1"/>
</dbReference>
<evidence type="ECO:0000313" key="3">
    <source>
        <dbReference type="Proteomes" id="UP001256711"/>
    </source>
</evidence>
<comment type="similarity">
    <text evidence="1">Belongs to the UPF0637 family.</text>
</comment>
<protein>
    <recommendedName>
        <fullName evidence="1">UPF0637 protein P7H43_10225</fullName>
    </recommendedName>
</protein>